<dbReference type="GO" id="GO:0016787">
    <property type="term" value="F:hydrolase activity"/>
    <property type="evidence" value="ECO:0007669"/>
    <property type="project" value="UniProtKB-KW"/>
</dbReference>
<evidence type="ECO:0000256" key="1">
    <source>
        <dbReference type="ARBA" id="ARBA00007913"/>
    </source>
</evidence>
<accession>A0A9P8W4Z6</accession>
<name>A0A9P8W4Z6_9HYPO</name>
<keyword evidence="2" id="KW-0547">Nucleotide-binding</keyword>
<dbReference type="Gene3D" id="3.40.50.300">
    <property type="entry name" value="P-loop containing nucleotide triphosphate hydrolases"/>
    <property type="match status" value="2"/>
</dbReference>
<proteinExistence type="inferred from homology"/>
<dbReference type="Pfam" id="PF13087">
    <property type="entry name" value="AAA_12"/>
    <property type="match status" value="1"/>
</dbReference>
<dbReference type="InterPro" id="IPR027417">
    <property type="entry name" value="P-loop_NTPase"/>
</dbReference>
<comment type="similarity">
    <text evidence="1">Belongs to the DNA2/NAM7 helicase family.</text>
</comment>
<feature type="domain" description="DNA2/NAM7 helicase-like C-terminal" evidence="7">
    <location>
        <begin position="551"/>
        <end position="753"/>
    </location>
</feature>
<feature type="domain" description="DNA2/NAM7 helicase helicase" evidence="6">
    <location>
        <begin position="275"/>
        <end position="529"/>
    </location>
</feature>
<evidence type="ECO:0000259" key="7">
    <source>
        <dbReference type="Pfam" id="PF13087"/>
    </source>
</evidence>
<keyword evidence="5" id="KW-0067">ATP-binding</keyword>
<evidence type="ECO:0000259" key="6">
    <source>
        <dbReference type="Pfam" id="PF13086"/>
    </source>
</evidence>
<reference evidence="8 9" key="1">
    <citation type="journal article" date="2021" name="Nat. Commun.">
        <title>Genetic determinants of endophytism in the Arabidopsis root mycobiome.</title>
        <authorList>
            <person name="Mesny F."/>
            <person name="Miyauchi S."/>
            <person name="Thiergart T."/>
            <person name="Pickel B."/>
            <person name="Atanasova L."/>
            <person name="Karlsson M."/>
            <person name="Huettel B."/>
            <person name="Barry K.W."/>
            <person name="Haridas S."/>
            <person name="Chen C."/>
            <person name="Bauer D."/>
            <person name="Andreopoulos W."/>
            <person name="Pangilinan J."/>
            <person name="LaButti K."/>
            <person name="Riley R."/>
            <person name="Lipzen A."/>
            <person name="Clum A."/>
            <person name="Drula E."/>
            <person name="Henrissat B."/>
            <person name="Kohler A."/>
            <person name="Grigoriev I.V."/>
            <person name="Martin F.M."/>
            <person name="Hacquard S."/>
        </authorList>
    </citation>
    <scope>NUCLEOTIDE SEQUENCE [LARGE SCALE GENOMIC DNA]</scope>
    <source>
        <strain evidence="8 9">MPI-CAGE-CH-0241</strain>
    </source>
</reference>
<dbReference type="PANTHER" id="PTHR43788:SF8">
    <property type="entry name" value="DNA-BINDING PROTEIN SMUBP-2"/>
    <property type="match status" value="1"/>
</dbReference>
<gene>
    <name evidence="8" type="ORF">B0T10DRAFT_574152</name>
</gene>
<keyword evidence="3 8" id="KW-0378">Hydrolase</keyword>
<dbReference type="InterPro" id="IPR041679">
    <property type="entry name" value="DNA2/NAM7-like_C"/>
</dbReference>
<protein>
    <submittedName>
        <fullName evidence="8">P-loop containing nucleoside triphosphate hydrolase protein</fullName>
    </submittedName>
</protein>
<dbReference type="PANTHER" id="PTHR43788">
    <property type="entry name" value="DNA2/NAM7 HELICASE FAMILY MEMBER"/>
    <property type="match status" value="1"/>
</dbReference>
<evidence type="ECO:0000313" key="9">
    <source>
        <dbReference type="Proteomes" id="UP000777438"/>
    </source>
</evidence>
<dbReference type="InterPro" id="IPR041677">
    <property type="entry name" value="DNA2/NAM7_AAA_11"/>
</dbReference>
<evidence type="ECO:0000313" key="8">
    <source>
        <dbReference type="EMBL" id="KAH6888119.1"/>
    </source>
</evidence>
<evidence type="ECO:0000256" key="5">
    <source>
        <dbReference type="ARBA" id="ARBA00022840"/>
    </source>
</evidence>
<comment type="caution">
    <text evidence="8">The sequence shown here is derived from an EMBL/GenBank/DDBJ whole genome shotgun (WGS) entry which is preliminary data.</text>
</comment>
<dbReference type="GO" id="GO:0005524">
    <property type="term" value="F:ATP binding"/>
    <property type="evidence" value="ECO:0007669"/>
    <property type="project" value="UniProtKB-KW"/>
</dbReference>
<evidence type="ECO:0000256" key="2">
    <source>
        <dbReference type="ARBA" id="ARBA00022741"/>
    </source>
</evidence>
<sequence>MAVDTLIGQVMREPPLQTLLTFPTQEAYVQRHEQGTLIEMKNEEELLKRFNERRIRFKAWPVAPIPGLTTSFAKSWLLLVKIPKQSEQIVFPSVTDRFSVGLVSRIKRPDGTYCLENLPAIRIQNPYEDIEDVSCPLISRCAAFKVDVPRSWKNDNGANFELDLMSTFQTALSLDDFANLTLDENKSQEIIIMWDTFSMTYEAELAALRRFIEEPRLEDRALSLKSKNVFQMILDFHGSWKTYLNLHLEFPHLKNPAHPAHRIPKSLLQKFMAFNADHRAAYDGLTQIPNGLYFVNGCPGSGKTEWNLVLSALIQSKRRPGSKKRHSPILFVVDLNKTVDDAADRYFNLCKAAGLKLRIVRMHGWPYEMRNSSKLNGTLSKGSDQNRQDELDFTKKFLTTGSIAKHTGTQRNPDKAPTLDEAAWEYFEKHKRDCFFTLKRVLASMEAGEKALRSQVSLLYRAVLAQTDFIATTPVAAYGSFSKLFRADIVFVDEAPHARELTTLIPLAFFEPIAWILTGDVNQTRPFVKGGDRRDTKKLGLTFNPYADQLRMSIMARAAHLGAINSQLLVNKRSHGNLHGLPSTMFYQGQMSSGWNGNQRYPPSVLYLKKYLQALGGVSNMDENRAVIRLKDSCEESHLSSFWNPVHHRWILEQTKELLVNQEFRSIDNSDKPGNIMIQTPYSTSERFFFAEVRQWPEDWQKRVRVMTVDKAQGNQADVVFLDMVRTTKAGFMNEAQRLNVAITRARQAEVILMHYQMTWRPSRGRLIRAEYTSQIWDDAVKHNRMFEL</sequence>
<dbReference type="SUPFAM" id="SSF52540">
    <property type="entry name" value="P-loop containing nucleoside triphosphate hydrolases"/>
    <property type="match status" value="1"/>
</dbReference>
<dbReference type="AlphaFoldDB" id="A0A9P8W4Z6"/>
<dbReference type="Pfam" id="PF13086">
    <property type="entry name" value="AAA_11"/>
    <property type="match status" value="1"/>
</dbReference>
<evidence type="ECO:0000256" key="3">
    <source>
        <dbReference type="ARBA" id="ARBA00022801"/>
    </source>
</evidence>
<evidence type="ECO:0000256" key="4">
    <source>
        <dbReference type="ARBA" id="ARBA00022806"/>
    </source>
</evidence>
<dbReference type="OrthoDB" id="6513042at2759"/>
<dbReference type="Proteomes" id="UP000777438">
    <property type="component" value="Unassembled WGS sequence"/>
</dbReference>
<keyword evidence="9" id="KW-1185">Reference proteome</keyword>
<dbReference type="GO" id="GO:0043139">
    <property type="term" value="F:5'-3' DNA helicase activity"/>
    <property type="evidence" value="ECO:0007669"/>
    <property type="project" value="TreeGrafter"/>
</dbReference>
<dbReference type="InterPro" id="IPR050534">
    <property type="entry name" value="Coronavir_polyprotein_1ab"/>
</dbReference>
<keyword evidence="4" id="KW-0347">Helicase</keyword>
<dbReference type="EMBL" id="JAGPYM010000013">
    <property type="protein sequence ID" value="KAH6888119.1"/>
    <property type="molecule type" value="Genomic_DNA"/>
</dbReference>
<organism evidence="8 9">
    <name type="scientific">Thelonectria olida</name>
    <dbReference type="NCBI Taxonomy" id="1576542"/>
    <lineage>
        <taxon>Eukaryota</taxon>
        <taxon>Fungi</taxon>
        <taxon>Dikarya</taxon>
        <taxon>Ascomycota</taxon>
        <taxon>Pezizomycotina</taxon>
        <taxon>Sordariomycetes</taxon>
        <taxon>Hypocreomycetidae</taxon>
        <taxon>Hypocreales</taxon>
        <taxon>Nectriaceae</taxon>
        <taxon>Thelonectria</taxon>
    </lineage>
</organism>